<gene>
    <name evidence="6" type="ORF">GCM10011282_06720</name>
</gene>
<dbReference type="PANTHER" id="PTHR30055:SF223">
    <property type="entry name" value="HTH-TYPE TRANSCRIPTIONAL REGULATOR UIDR"/>
    <property type="match status" value="1"/>
</dbReference>
<dbReference type="Pfam" id="PF00440">
    <property type="entry name" value="TetR_N"/>
    <property type="match status" value="1"/>
</dbReference>
<dbReference type="InterPro" id="IPR001647">
    <property type="entry name" value="HTH_TetR"/>
</dbReference>
<evidence type="ECO:0000256" key="3">
    <source>
        <dbReference type="ARBA" id="ARBA00023163"/>
    </source>
</evidence>
<accession>A0ABQ2X7F1</accession>
<protein>
    <recommendedName>
        <fullName evidence="5">HTH tetR-type domain-containing protein</fullName>
    </recommendedName>
</protein>
<evidence type="ECO:0000313" key="6">
    <source>
        <dbReference type="EMBL" id="GGX03267.1"/>
    </source>
</evidence>
<dbReference type="Pfam" id="PF16859">
    <property type="entry name" value="TetR_C_11"/>
    <property type="match status" value="1"/>
</dbReference>
<dbReference type="SUPFAM" id="SSF46689">
    <property type="entry name" value="Homeodomain-like"/>
    <property type="match status" value="1"/>
</dbReference>
<dbReference type="Proteomes" id="UP000620127">
    <property type="component" value="Unassembled WGS sequence"/>
</dbReference>
<dbReference type="RefSeq" id="WP_308426963.1">
    <property type="nucleotide sequence ID" value="NZ_BMYT01000001.1"/>
</dbReference>
<feature type="domain" description="HTH tetR-type" evidence="5">
    <location>
        <begin position="15"/>
        <end position="75"/>
    </location>
</feature>
<keyword evidence="2 4" id="KW-0238">DNA-binding</keyword>
<dbReference type="PANTHER" id="PTHR30055">
    <property type="entry name" value="HTH-TYPE TRANSCRIPTIONAL REGULATOR RUTR"/>
    <property type="match status" value="1"/>
</dbReference>
<dbReference type="SUPFAM" id="SSF48498">
    <property type="entry name" value="Tetracyclin repressor-like, C-terminal domain"/>
    <property type="match status" value="1"/>
</dbReference>
<comment type="caution">
    <text evidence="6">The sequence shown here is derived from an EMBL/GenBank/DDBJ whole genome shotgun (WGS) entry which is preliminary data.</text>
</comment>
<dbReference type="Gene3D" id="1.10.357.10">
    <property type="entry name" value="Tetracycline Repressor, domain 2"/>
    <property type="match status" value="1"/>
</dbReference>
<keyword evidence="1" id="KW-0805">Transcription regulation</keyword>
<evidence type="ECO:0000256" key="1">
    <source>
        <dbReference type="ARBA" id="ARBA00023015"/>
    </source>
</evidence>
<keyword evidence="7" id="KW-1185">Reference proteome</keyword>
<dbReference type="InterPro" id="IPR011075">
    <property type="entry name" value="TetR_C"/>
</dbReference>
<sequence length="214" mass="24405">MMSCPFKPRWERRKDARPQELLDAALDHFVARGFAATRLDDVAKSAGVSKGTLYLYFCSKEELFKAVVRESIVPLLGEAEGLIEQFDGTSEELFRIITKTWWDNMGASKLSGLPKLMTAEAGNFPELAKFYQEEVVDRGEKLVTTLLKRGIERGEIREMDLEVAPKILMSPMIMMMMWKHSNGVCQVEPEKLGAYLNFYIDMALRSILIDQNRT</sequence>
<evidence type="ECO:0000256" key="2">
    <source>
        <dbReference type="ARBA" id="ARBA00023125"/>
    </source>
</evidence>
<organism evidence="6 7">
    <name type="scientific">Undibacterium macrobrachii</name>
    <dbReference type="NCBI Taxonomy" id="1119058"/>
    <lineage>
        <taxon>Bacteria</taxon>
        <taxon>Pseudomonadati</taxon>
        <taxon>Pseudomonadota</taxon>
        <taxon>Betaproteobacteria</taxon>
        <taxon>Burkholderiales</taxon>
        <taxon>Oxalobacteraceae</taxon>
        <taxon>Undibacterium</taxon>
    </lineage>
</organism>
<dbReference type="EMBL" id="BMYT01000001">
    <property type="protein sequence ID" value="GGX03267.1"/>
    <property type="molecule type" value="Genomic_DNA"/>
</dbReference>
<proteinExistence type="predicted"/>
<dbReference type="InterPro" id="IPR036271">
    <property type="entry name" value="Tet_transcr_reg_TetR-rel_C_sf"/>
</dbReference>
<evidence type="ECO:0000256" key="4">
    <source>
        <dbReference type="PROSITE-ProRule" id="PRU00335"/>
    </source>
</evidence>
<evidence type="ECO:0000259" key="5">
    <source>
        <dbReference type="PROSITE" id="PS50977"/>
    </source>
</evidence>
<keyword evidence="3" id="KW-0804">Transcription</keyword>
<dbReference type="PRINTS" id="PR00455">
    <property type="entry name" value="HTHTETR"/>
</dbReference>
<feature type="DNA-binding region" description="H-T-H motif" evidence="4">
    <location>
        <begin position="38"/>
        <end position="57"/>
    </location>
</feature>
<dbReference type="InterPro" id="IPR009057">
    <property type="entry name" value="Homeodomain-like_sf"/>
</dbReference>
<reference evidence="7" key="1">
    <citation type="journal article" date="2019" name="Int. J. Syst. Evol. Microbiol.">
        <title>The Global Catalogue of Microorganisms (GCM) 10K type strain sequencing project: providing services to taxonomists for standard genome sequencing and annotation.</title>
        <authorList>
            <consortium name="The Broad Institute Genomics Platform"/>
            <consortium name="The Broad Institute Genome Sequencing Center for Infectious Disease"/>
            <person name="Wu L."/>
            <person name="Ma J."/>
        </authorList>
    </citation>
    <scope>NUCLEOTIDE SEQUENCE [LARGE SCALE GENOMIC DNA]</scope>
    <source>
        <strain evidence="7">KCTC 23916</strain>
    </source>
</reference>
<evidence type="ECO:0000313" key="7">
    <source>
        <dbReference type="Proteomes" id="UP000620127"/>
    </source>
</evidence>
<dbReference type="InterPro" id="IPR050109">
    <property type="entry name" value="HTH-type_TetR-like_transc_reg"/>
</dbReference>
<dbReference type="PROSITE" id="PS50977">
    <property type="entry name" value="HTH_TETR_2"/>
    <property type="match status" value="1"/>
</dbReference>
<name>A0ABQ2X7F1_9BURK</name>